<gene>
    <name evidence="8" type="ORF">H0E82_15535</name>
</gene>
<dbReference type="SUPFAM" id="SSF53223">
    <property type="entry name" value="Aminoacid dehydrogenase-like, N-terminal domain"/>
    <property type="match status" value="1"/>
</dbReference>
<dbReference type="InterPro" id="IPR049059">
    <property type="entry name" value="NAD_Glu_DH_HM1"/>
</dbReference>
<comment type="caution">
    <text evidence="8">The sequence shown here is derived from an EMBL/GenBank/DDBJ whole genome shotgun (WGS) entry which is preliminary data.</text>
</comment>
<dbReference type="InterPro" id="IPR049064">
    <property type="entry name" value="NAD_Glu_DH_ACT3"/>
</dbReference>
<dbReference type="EMBL" id="JACCJZ010000020">
    <property type="protein sequence ID" value="NYZ64151.1"/>
    <property type="molecule type" value="Genomic_DNA"/>
</dbReference>
<dbReference type="InterPro" id="IPR048381">
    <property type="entry name" value="GDH_C"/>
</dbReference>
<dbReference type="GO" id="GO:0004352">
    <property type="term" value="F:glutamate dehydrogenase (NAD+) activity"/>
    <property type="evidence" value="ECO:0007669"/>
    <property type="project" value="InterPro"/>
</dbReference>
<dbReference type="Pfam" id="PF21075">
    <property type="entry name" value="GDH_ACT1"/>
    <property type="match status" value="1"/>
</dbReference>
<dbReference type="InterPro" id="IPR049062">
    <property type="entry name" value="NAD_Glu_DH_ACT2"/>
</dbReference>
<dbReference type="GO" id="GO:0004069">
    <property type="term" value="F:L-aspartate:2-oxoglutarate aminotransferase activity"/>
    <property type="evidence" value="ECO:0007669"/>
    <property type="project" value="InterPro"/>
</dbReference>
<dbReference type="Pfam" id="PF21079">
    <property type="entry name" value="GDH_HM2"/>
    <property type="match status" value="1"/>
</dbReference>
<dbReference type="InterPro" id="IPR036291">
    <property type="entry name" value="NAD(P)-bd_dom_sf"/>
</dbReference>
<dbReference type="Gene3D" id="3.40.50.720">
    <property type="entry name" value="NAD(P)-binding Rossmann-like Domain"/>
    <property type="match status" value="1"/>
</dbReference>
<dbReference type="InterPro" id="IPR007780">
    <property type="entry name" value="NAD_Glu_DH_bac"/>
</dbReference>
<dbReference type="InterPro" id="IPR049058">
    <property type="entry name" value="NAD_Glu_DH_HM2"/>
</dbReference>
<evidence type="ECO:0000256" key="1">
    <source>
        <dbReference type="ARBA" id="ARBA00023002"/>
    </source>
</evidence>
<name>A0A7Z0QSN7_9GAMM</name>
<proteinExistence type="predicted"/>
<dbReference type="Pfam" id="PF21077">
    <property type="entry name" value="GDH_ACT3"/>
    <property type="match status" value="1"/>
</dbReference>
<evidence type="ECO:0000259" key="7">
    <source>
        <dbReference type="Pfam" id="PF21077"/>
    </source>
</evidence>
<dbReference type="Pfam" id="PF05088">
    <property type="entry name" value="Bac_GDH_CD"/>
    <property type="match status" value="1"/>
</dbReference>
<feature type="compositionally biased region" description="Low complexity" evidence="2">
    <location>
        <begin position="10"/>
        <end position="36"/>
    </location>
</feature>
<organism evidence="8 9">
    <name type="scientific">Luteimonas deserti</name>
    <dbReference type="NCBI Taxonomy" id="2752306"/>
    <lineage>
        <taxon>Bacteria</taxon>
        <taxon>Pseudomonadati</taxon>
        <taxon>Pseudomonadota</taxon>
        <taxon>Gammaproteobacteria</taxon>
        <taxon>Lysobacterales</taxon>
        <taxon>Lysobacteraceae</taxon>
        <taxon>Luteimonas</taxon>
    </lineage>
</organism>
<protein>
    <submittedName>
        <fullName evidence="8">NAD-glutamate dehydrogenase</fullName>
    </submittedName>
</protein>
<evidence type="ECO:0000259" key="4">
    <source>
        <dbReference type="Pfam" id="PF21074"/>
    </source>
</evidence>
<evidence type="ECO:0000313" key="9">
    <source>
        <dbReference type="Proteomes" id="UP000589896"/>
    </source>
</evidence>
<dbReference type="Pfam" id="PF21074">
    <property type="entry name" value="GDH_C"/>
    <property type="match status" value="1"/>
</dbReference>
<dbReference type="Proteomes" id="UP000589896">
    <property type="component" value="Unassembled WGS sequence"/>
</dbReference>
<evidence type="ECO:0000259" key="3">
    <source>
        <dbReference type="Pfam" id="PF05088"/>
    </source>
</evidence>
<evidence type="ECO:0000256" key="2">
    <source>
        <dbReference type="SAM" id="MobiDB-lite"/>
    </source>
</evidence>
<accession>A0A7Z0QSN7</accession>
<feature type="domain" description="NAD-glutamate dehydrogenase ACT2" evidence="6">
    <location>
        <begin position="433"/>
        <end position="522"/>
    </location>
</feature>
<dbReference type="InterPro" id="IPR024727">
    <property type="entry name" value="NAD_Glu_DH_N_ACT1"/>
</dbReference>
<dbReference type="RefSeq" id="WP_180546360.1">
    <property type="nucleotide sequence ID" value="NZ_JACCJZ010000020.1"/>
</dbReference>
<evidence type="ECO:0000259" key="5">
    <source>
        <dbReference type="Pfam" id="PF21075"/>
    </source>
</evidence>
<dbReference type="PIRSF" id="PIRSF036761">
    <property type="entry name" value="GDH_Mll4104"/>
    <property type="match status" value="1"/>
</dbReference>
<keyword evidence="1" id="KW-0560">Oxidoreductase</keyword>
<dbReference type="GO" id="GO:0006538">
    <property type="term" value="P:L-glutamate catabolic process"/>
    <property type="evidence" value="ECO:0007669"/>
    <property type="project" value="InterPro"/>
</dbReference>
<dbReference type="SUPFAM" id="SSF51735">
    <property type="entry name" value="NAD(P)-binding Rossmann-fold domains"/>
    <property type="match status" value="1"/>
</dbReference>
<sequence>MSTPRKPGTKSPSAPKPVASKAAPAKSAAPSARKPATQVRVRTLGLLDPIFDAVRRRAGRAAHKDASAFAQAFYRRMTEEEIHLHSAEGWAALAADLFEFAARRKPGTANVRLFNPAAKTHGWESPHTVLQIVNDDMPFLVDSVTMALAEQGVGVHVLGHPVVQIARDRSGRLSGVGEGETESVMHLEIDRQTPEDNARIEATVRKVLDDVRVIVADWAPMRERMQQIAADFERRPMPLGDASRREAQAFLEWAATDHFTFFGYREYSVRRQGRSEVLEAVPESGLGLLRAPASTRSRPVAELGADALRRAGEVDALILTKTSARSTVHRPGYMDYIGVLRYDAKGNVIGEQRFLGLYTSSAYTRRPWDIPLVRERFEYVMNASGLKPTGHSGKALRHLLETLPRDELFQSTADELFRLGTGILGLQERVRSRLFLRKDRYGRFYSVLVYIPRDRFNTDVRRRIEQLLREVMHADHVDASVVLGESPLAQLHLIVRPRADAQVEIDGEALEQALQAIVRNWQDNLRDELVARHGEGEGLRLAGRIGRALSPAYIELASPQAAATDVEKLAALESSDALQLSFYMQPAPVGSGDVLHLKLYRRDTHIPLSDVLPVMENLGLRVIAEHPTRIEVDGTPMFIQDFYVEAMAGAIDVEARAAAFTEAFARVWAGDAENDGFNRLILGADLTWRQVAVLRGYCKYLLQVGVPFSQAYVEDTLGRYPLLARLLVEVFEARFDPATGRESRAQIEAGTEAFAAQLQALSGGDEATRGALQPVLDARGGDRSTQYDAARAALKGLLDRVSSLDEDRILRSYLGVIDATLRTSYYQRARSGGLLETISFKFDSARVPDLPKPRPYREIFVYGPRVEGIHLRFGPVARGGLRWSDRREDFRTEVLGLVKAQMVKNTVIVPVGSKGGFIVKRPPAGGDRDAQFAEGVACYTLFINGLLEITDNIVDGKIVPPRDVVRHDDNDPYLVVAADKGTATFSDTANGIAREHGFWLDDAFASGGSVGYDHKGMGITARGAWESVKRHFRAMGRNSQTQDFTCVGVGDMSGDVFGNGMLLSEHIRLVAAFDHRHIFIDPAPDAARSFKERQRMFALPRSSWEDYDTALIARGGGVWPRSAKSIPVSAEAREALGIEGDATAMTPNELMSAILRAPVDLLWNGGIGTYVKASSEQHSDVGDRANNALRVDGRDLRCKVVGEGGNLGMTQLGRIEAAQHGVLLNTDFIDNSAGVDTSDHEVNIKILLNDVMQSKKLTLAARNTLLASMTDEVAELVLWDNYRQNQALSLMERMSVSRLGSKRHFIRTLEAQGLLDRQIEFLPSDAEMSERKAKGQGLTRPELAVLLSYSKLVAFDQMLDSDIPEDPYLSRELQRYFPRPLQKKYAAVMERHRLKREIIATAVTNQMINRMGATFLMRMQEDSGRTPGEIAKAFTISRETIDARTLWNRIDALDGQVPEAVQVDALQVIWNLQRAFTRWLLARPGAIPDITTAVDRYHDGFHAIRNGRQIIADTQRVAHDAALQDWLDKGVPSDLAEQLAALPYLEAACDIIEVASERRQKPVEVARLHFRLGEALNLPWLTEQIDRLEVDGRWHAVARGVLREELGAQHRALVGQVLAMPGSGPEAKVQAWLQRDDSTLRFTLAMLAELAAQKALDYPTASVAVQRVSQLVQRS</sequence>
<evidence type="ECO:0000259" key="6">
    <source>
        <dbReference type="Pfam" id="PF21076"/>
    </source>
</evidence>
<dbReference type="Pfam" id="PF21076">
    <property type="entry name" value="GDH_ACT2"/>
    <property type="match status" value="1"/>
</dbReference>
<dbReference type="PANTHER" id="PTHR43403:SF1">
    <property type="entry name" value="NAD-SPECIFIC GLUTAMATE DEHYDROGENASE"/>
    <property type="match status" value="1"/>
</dbReference>
<dbReference type="InterPro" id="IPR049056">
    <property type="entry name" value="NAD_Glu_DH_HM3"/>
</dbReference>
<dbReference type="Pfam" id="PF21073">
    <property type="entry name" value="GDH_HM1"/>
    <property type="match status" value="1"/>
</dbReference>
<evidence type="ECO:0000313" key="8">
    <source>
        <dbReference type="EMBL" id="NYZ64151.1"/>
    </source>
</evidence>
<dbReference type="PANTHER" id="PTHR43403">
    <property type="entry name" value="NAD-SPECIFIC GLUTAMATE DEHYDROGENASE"/>
    <property type="match status" value="1"/>
</dbReference>
<feature type="domain" description="NAD-specific glutamate dehydrogenase C-terminal" evidence="4">
    <location>
        <begin position="1335"/>
        <end position="1669"/>
    </location>
</feature>
<reference evidence="8 9" key="1">
    <citation type="submission" date="2020-07" db="EMBL/GenBank/DDBJ databases">
        <title>isolation of Luteimonas sp. SJ-16.</title>
        <authorList>
            <person name="Huang X.-X."/>
            <person name="Xu L."/>
            <person name="Sun J.-Q."/>
        </authorList>
    </citation>
    <scope>NUCLEOTIDE SEQUENCE [LARGE SCALE GENOMIC DNA]</scope>
    <source>
        <strain evidence="8 9">SJ-16</strain>
    </source>
</reference>
<keyword evidence="9" id="KW-1185">Reference proteome</keyword>
<dbReference type="Pfam" id="PF21078">
    <property type="entry name" value="GDH_HM3"/>
    <property type="match status" value="1"/>
</dbReference>
<feature type="region of interest" description="Disordered" evidence="2">
    <location>
        <begin position="1"/>
        <end position="37"/>
    </location>
</feature>
<dbReference type="InterPro" id="IPR046346">
    <property type="entry name" value="Aminoacid_DH-like_N_sf"/>
</dbReference>
<dbReference type="InterPro" id="IPR028971">
    <property type="entry name" value="NAD-GDH_cat"/>
</dbReference>
<feature type="domain" description="NAD-glutamate dehydrogenase ACT3" evidence="7">
    <location>
        <begin position="578"/>
        <end position="653"/>
    </location>
</feature>
<feature type="domain" description="NAD-glutamate dehydrogenase N-terminal ACT1" evidence="5">
    <location>
        <begin position="69"/>
        <end position="201"/>
    </location>
</feature>
<feature type="domain" description="NAD-glutamate dehydrogenase catalytic" evidence="3">
    <location>
        <begin position="795"/>
        <end position="1290"/>
    </location>
</feature>